<evidence type="ECO:0000259" key="10">
    <source>
        <dbReference type="SMART" id="SM00245"/>
    </source>
</evidence>
<dbReference type="Gene3D" id="3.90.226.10">
    <property type="entry name" value="2-enoyl-CoA Hydratase, Chain A, domain 1"/>
    <property type="match status" value="1"/>
</dbReference>
<keyword evidence="5 7" id="KW-0378">Hydrolase</keyword>
<dbReference type="PANTHER" id="PTHR43253">
    <property type="entry name" value="TRICORN PROTEASE HOMOLOG 2-RELATED"/>
    <property type="match status" value="1"/>
</dbReference>
<name>A0ABW4VKB0_9BACT</name>
<protein>
    <recommendedName>
        <fullName evidence="7">Tricorn protease homolog</fullName>
        <ecNumber evidence="7">3.4.21.-</ecNumber>
    </recommendedName>
</protein>
<evidence type="ECO:0000256" key="7">
    <source>
        <dbReference type="PIRNR" id="PIRNR036421"/>
    </source>
</evidence>
<dbReference type="SUPFAM" id="SSF50156">
    <property type="entry name" value="PDZ domain-like"/>
    <property type="match status" value="1"/>
</dbReference>
<dbReference type="InterPro" id="IPR036034">
    <property type="entry name" value="PDZ_sf"/>
</dbReference>
<dbReference type="InterPro" id="IPR029045">
    <property type="entry name" value="ClpP/crotonase-like_dom_sf"/>
</dbReference>
<dbReference type="InterPro" id="IPR029414">
    <property type="entry name" value="Tricorn_PDZ"/>
</dbReference>
<evidence type="ECO:0000256" key="4">
    <source>
        <dbReference type="ARBA" id="ARBA00022670"/>
    </source>
</evidence>
<comment type="subcellular location">
    <subcellularLocation>
        <location evidence="1 7">Cytoplasm</location>
    </subcellularLocation>
</comment>
<dbReference type="InterPro" id="IPR005151">
    <property type="entry name" value="Tail-specific_protease"/>
</dbReference>
<feature type="region of interest" description="Disordered" evidence="8">
    <location>
        <begin position="547"/>
        <end position="575"/>
    </location>
</feature>
<dbReference type="Proteomes" id="UP001597361">
    <property type="component" value="Unassembled WGS sequence"/>
</dbReference>
<evidence type="ECO:0000256" key="3">
    <source>
        <dbReference type="ARBA" id="ARBA00022490"/>
    </source>
</evidence>
<dbReference type="InterPro" id="IPR012393">
    <property type="entry name" value="Tricorn_protease"/>
</dbReference>
<dbReference type="CDD" id="cd07562">
    <property type="entry name" value="Peptidase_S41_TRI"/>
    <property type="match status" value="1"/>
</dbReference>
<evidence type="ECO:0000313" key="11">
    <source>
        <dbReference type="EMBL" id="MFD2035074.1"/>
    </source>
</evidence>
<evidence type="ECO:0000313" key="12">
    <source>
        <dbReference type="Proteomes" id="UP001597361"/>
    </source>
</evidence>
<dbReference type="Pfam" id="PF26550">
    <property type="entry name" value="Tricorn_2nd"/>
    <property type="match status" value="1"/>
</dbReference>
<comment type="similarity">
    <text evidence="2 7">Belongs to the peptidase S41B family.</text>
</comment>
<dbReference type="Pfam" id="PF14685">
    <property type="entry name" value="PDZ_Tricorn"/>
    <property type="match status" value="1"/>
</dbReference>
<dbReference type="PANTHER" id="PTHR43253:SF1">
    <property type="entry name" value="TRICORN PROTEASE HOMOLOG 2-RELATED"/>
    <property type="match status" value="1"/>
</dbReference>
<dbReference type="SUPFAM" id="SSF52096">
    <property type="entry name" value="ClpP/crotonase"/>
    <property type="match status" value="1"/>
</dbReference>
<dbReference type="InterPro" id="IPR028204">
    <property type="entry name" value="Tricorn_C1"/>
</dbReference>
<dbReference type="RefSeq" id="WP_376885776.1">
    <property type="nucleotide sequence ID" value="NZ_JBHUHR010000027.1"/>
</dbReference>
<keyword evidence="6 7" id="KW-0720">Serine protease</keyword>
<dbReference type="CDD" id="cd10828">
    <property type="entry name" value="cpPDZ_Tricorn-protease"/>
    <property type="match status" value="1"/>
</dbReference>
<reference evidence="12" key="1">
    <citation type="journal article" date="2019" name="Int. J. Syst. Evol. Microbiol.">
        <title>The Global Catalogue of Microorganisms (GCM) 10K type strain sequencing project: providing services to taxonomists for standard genome sequencing and annotation.</title>
        <authorList>
            <consortium name="The Broad Institute Genomics Platform"/>
            <consortium name="The Broad Institute Genome Sequencing Center for Infectious Disease"/>
            <person name="Wu L."/>
            <person name="Ma J."/>
        </authorList>
    </citation>
    <scope>NUCLEOTIDE SEQUENCE [LARGE SCALE GENOMIC DNA]</scope>
    <source>
        <strain evidence="12">CGMCC 1.15180</strain>
    </source>
</reference>
<feature type="signal peptide" evidence="9">
    <location>
        <begin position="1"/>
        <end position="19"/>
    </location>
</feature>
<evidence type="ECO:0000256" key="8">
    <source>
        <dbReference type="SAM" id="MobiDB-lite"/>
    </source>
</evidence>
<accession>A0ABW4VKB0</accession>
<dbReference type="Gene3D" id="2.130.10.10">
    <property type="entry name" value="YVTN repeat-like/Quinoprotein amine dehydrogenase"/>
    <property type="match status" value="1"/>
</dbReference>
<dbReference type="InterPro" id="IPR015943">
    <property type="entry name" value="WD40/YVTN_repeat-like_dom_sf"/>
</dbReference>
<keyword evidence="3 7" id="KW-0963">Cytoplasm</keyword>
<dbReference type="EMBL" id="JBHUHR010000027">
    <property type="protein sequence ID" value="MFD2035074.1"/>
    <property type="molecule type" value="Genomic_DNA"/>
</dbReference>
<organism evidence="11 12">
    <name type="scientific">Belliella marina</name>
    <dbReference type="NCBI Taxonomy" id="1644146"/>
    <lineage>
        <taxon>Bacteria</taxon>
        <taxon>Pseudomonadati</taxon>
        <taxon>Bacteroidota</taxon>
        <taxon>Cytophagia</taxon>
        <taxon>Cytophagales</taxon>
        <taxon>Cyclobacteriaceae</taxon>
        <taxon>Belliella</taxon>
    </lineage>
</organism>
<dbReference type="Gene3D" id="2.120.10.60">
    <property type="entry name" value="Tricorn protease N-terminal domain"/>
    <property type="match status" value="1"/>
</dbReference>
<dbReference type="Pfam" id="PF14684">
    <property type="entry name" value="Tricorn_C1"/>
    <property type="match status" value="1"/>
</dbReference>
<evidence type="ECO:0000256" key="5">
    <source>
        <dbReference type="ARBA" id="ARBA00022801"/>
    </source>
</evidence>
<evidence type="ECO:0000256" key="9">
    <source>
        <dbReference type="SAM" id="SignalP"/>
    </source>
</evidence>
<evidence type="ECO:0000256" key="6">
    <source>
        <dbReference type="ARBA" id="ARBA00022825"/>
    </source>
</evidence>
<dbReference type="SMART" id="SM00245">
    <property type="entry name" value="TSPc"/>
    <property type="match status" value="1"/>
</dbReference>
<dbReference type="Gene3D" id="2.30.42.10">
    <property type="match status" value="1"/>
</dbReference>
<dbReference type="Pfam" id="PF03572">
    <property type="entry name" value="Peptidase_S41"/>
    <property type="match status" value="1"/>
</dbReference>
<dbReference type="EC" id="3.4.21.-" evidence="7"/>
<keyword evidence="9" id="KW-0732">Signal</keyword>
<evidence type="ECO:0000256" key="1">
    <source>
        <dbReference type="ARBA" id="ARBA00004496"/>
    </source>
</evidence>
<sequence>MKKLLLLILSLSPFVSAMAQLDARLMHHPDVSETQIVFCFGDDIWIVPKEGGTAQRLTSPEGPEMYPKFSPDGSQIAFTANYNGNYDVYVIPSTGGIPNRLTYHGMSDLVLDWSPDGNSILFSSGRESGKERFSQFYTIPVTGGLPEKLPIPYGEFASFSADGKSIAYTDRSRVNRNWKRYRGGTAPDITVFNLENFETENITSNDANDELPMWIGDAIYFMSDQGPEGKNNLWKYDLNTKSQQQLTEFKDFDITFPSNSDKEIVFEAGGKLHLYNIASGSTKEVAVQVISDQKALMPVLKDASKDIQSAKISPDGKRVLVSARGDVFNLPAVDGFIVNETSSSGVAERFPAWSPNGKYLAYWSDASGEYQLALKDLENKTTKELTSFKKGFYYNIYWSPDSKKIVTINQAMDVLLIDAATGSVKSIDKGKYMFEGNLQGFEVNWSPDSRYLVYSMSKENRATSAIYLYELANNKVSQITSGFYSDNSPVFSEDGKYVFFTTNRTFNPVYSDLDNTFIYPNTTKIAVGTVAKSVPSIIALKNDAQEVKKDGDDSKKEEDGKKADKGKDKEKDKKPEKINFEVEGFENRLEMLDVPSGNIVSLASIEGKLLFLRYPNSGSASDVKTKLEFYDFKEEETKTIIESINGYQLAANGKKLLVSSRGQLAVIDPAPGQKLDKPVPTKDMMISVVPAEEWKQIFNEVWRLERDYFYDPTMHGVDWESMKTKYGALVAQANSRRDVNNIIGNLIAELNASHTYVSGGSMESASSINVGYLGADFSFENNAYRIKKIVAGAPWDLEVRSPLQKPGVDVKEGDYILEVNGVALDSEKSIFAALQGLANKTVQLTVNSQPNLSGAKKVLVKPLSSEARLRNLAWINGFRERVEEATDGKIGYIFVPSTGVDGQNELFRQFYGQMNKEGFIIDERFNNGGQIPDRFVELLDRGPLAFWAVRDGEDWAWPPSGNFGPKVMLINGFSGSGGDAFPDYFRKREIGPLIGTRTWGGLIGISGAPALIDGGSVTVPTFRMYDPDGTWFKEGHGVDPDIEVVEDFSSLANGKDAQLEAAIQEVMRLLNSKDAFSKPKRPAYEKR</sequence>
<gene>
    <name evidence="11" type="ORF">ACFSKL_09745</name>
</gene>
<feature type="domain" description="Tail specific protease" evidence="10">
    <location>
        <begin position="855"/>
        <end position="1045"/>
    </location>
</feature>
<dbReference type="Gene3D" id="3.30.750.44">
    <property type="match status" value="1"/>
</dbReference>
<dbReference type="SUPFAM" id="SSF82171">
    <property type="entry name" value="DPP6 N-terminal domain-like"/>
    <property type="match status" value="2"/>
</dbReference>
<keyword evidence="12" id="KW-1185">Reference proteome</keyword>
<evidence type="ECO:0000256" key="2">
    <source>
        <dbReference type="ARBA" id="ARBA00008524"/>
    </source>
</evidence>
<feature type="chain" id="PRO_5045064646" description="Tricorn protease homolog" evidence="9">
    <location>
        <begin position="20"/>
        <end position="1087"/>
    </location>
</feature>
<dbReference type="PIRSF" id="PIRSF036421">
    <property type="entry name" value="Tricorn_protease"/>
    <property type="match status" value="1"/>
</dbReference>
<comment type="function">
    <text evidence="7">Degrades oligopeptides.</text>
</comment>
<comment type="caution">
    <text evidence="11">The sequence shown here is derived from an EMBL/GenBank/DDBJ whole genome shotgun (WGS) entry which is preliminary data.</text>
</comment>
<keyword evidence="4 7" id="KW-0645">Protease</keyword>
<dbReference type="Pfam" id="PF26549">
    <property type="entry name" value="Tricorn_N"/>
    <property type="match status" value="1"/>
</dbReference>
<proteinExistence type="inferred from homology"/>